<evidence type="ECO:0000313" key="4">
    <source>
        <dbReference type="Proteomes" id="UP000623467"/>
    </source>
</evidence>
<dbReference type="EMBL" id="JACAZH010000003">
    <property type="protein sequence ID" value="KAF7373382.1"/>
    <property type="molecule type" value="Genomic_DNA"/>
</dbReference>
<dbReference type="InterPro" id="IPR001245">
    <property type="entry name" value="Ser-Thr/Tyr_kinase_cat_dom"/>
</dbReference>
<dbReference type="PROSITE" id="PS00109">
    <property type="entry name" value="PROTEIN_KINASE_TYR"/>
    <property type="match status" value="1"/>
</dbReference>
<dbReference type="GO" id="GO:0004674">
    <property type="term" value="F:protein serine/threonine kinase activity"/>
    <property type="evidence" value="ECO:0007669"/>
    <property type="project" value="TreeGrafter"/>
</dbReference>
<dbReference type="Pfam" id="PF07714">
    <property type="entry name" value="PK_Tyr_Ser-Thr"/>
    <property type="match status" value="2"/>
</dbReference>
<dbReference type="PANTHER" id="PTHR44329:SF214">
    <property type="entry name" value="PROTEIN KINASE DOMAIN-CONTAINING PROTEIN"/>
    <property type="match status" value="1"/>
</dbReference>
<dbReference type="Gene3D" id="1.10.510.10">
    <property type="entry name" value="Transferase(Phosphotransferase) domain 1"/>
    <property type="match status" value="2"/>
</dbReference>
<keyword evidence="3" id="KW-0808">Transferase</keyword>
<name>A0A8H6Z9E6_9AGAR</name>
<feature type="compositionally biased region" description="Gly residues" evidence="1">
    <location>
        <begin position="612"/>
        <end position="621"/>
    </location>
</feature>
<feature type="region of interest" description="Disordered" evidence="1">
    <location>
        <begin position="612"/>
        <end position="709"/>
    </location>
</feature>
<dbReference type="InterPro" id="IPR051681">
    <property type="entry name" value="Ser/Thr_Kinases-Pseudokinases"/>
</dbReference>
<feature type="domain" description="Protein kinase" evidence="2">
    <location>
        <begin position="1"/>
        <end position="148"/>
    </location>
</feature>
<organism evidence="3 4">
    <name type="scientific">Mycena sanguinolenta</name>
    <dbReference type="NCBI Taxonomy" id="230812"/>
    <lineage>
        <taxon>Eukaryota</taxon>
        <taxon>Fungi</taxon>
        <taxon>Dikarya</taxon>
        <taxon>Basidiomycota</taxon>
        <taxon>Agaricomycotina</taxon>
        <taxon>Agaricomycetes</taxon>
        <taxon>Agaricomycetidae</taxon>
        <taxon>Agaricales</taxon>
        <taxon>Marasmiineae</taxon>
        <taxon>Mycenaceae</taxon>
        <taxon>Mycena</taxon>
    </lineage>
</organism>
<dbReference type="PANTHER" id="PTHR44329">
    <property type="entry name" value="SERINE/THREONINE-PROTEIN KINASE TNNI3K-RELATED"/>
    <property type="match status" value="1"/>
</dbReference>
<proteinExistence type="predicted"/>
<sequence>MATSAETISSSRTTGTPAWRILGWQALLKMRGASTTGGALTSNHAGSPRWFAPELLLPSSFGCDRFVRTTTSDVYAFACVCIELHTGRPPFLDVSQDMEAMLKVVAGQRPSRPASMSDDLWDLVTVAWAQDFHQRPVMEKIVASMNALAEALPADPGVDLVDAFLHSQEQRTALLAQALSDSYLRDALSLCEQHICTSLLAVLHSLDAKRAVLLLEGDRAQAFLDAIQAVLDRGSLPSADDRSRARRLTIKLSEGCAQLPLSLFISGVTDHHEYPMFAGGLGDVYRASYNGTAVALKRIRSFQASADSPRSHLRFCREALVWQTLRHKYVLPFIGIDRETFSSFCMVSPWMQHGTILSYLSLSGHADVDKMLLQIAEGLAYLHSMNIVHGDLRGNNIFVSDDGNACLADFALAGVIEDTGSTTGGALASTAHRTGSVRWFAPELIDPTRYGCDRFVRATASDVYAFACVCLELHTGRPPFFDVLHDMVVMLKVIAGKRPFRPASMSDHLWDLVTTAWAQDFHDRPPMEKIVKLMRISEYSGGGPAYDAGGDGGGGGGGGGWGVGGDDGMDGGAEGGRGEGPTLTYQDATLMPGTPESMRISECSGGGPVYDAGGGGGGGGDNVMDSGAEGQREEEPTLTHQDATPAMPDTPESMRISEYSGGGPAYDAGGDGGGGGDNGMDGGAEGGRGEGPTLRHQDATPTVPETPEIGRRRSWWEAYGEEYQGLPQKVPRLARDDVYADSVVSGPE</sequence>
<dbReference type="PROSITE" id="PS50011">
    <property type="entry name" value="PROTEIN_KINASE_DOM"/>
    <property type="match status" value="2"/>
</dbReference>
<dbReference type="InterPro" id="IPR008266">
    <property type="entry name" value="Tyr_kinase_AS"/>
</dbReference>
<dbReference type="InterPro" id="IPR011009">
    <property type="entry name" value="Kinase-like_dom_sf"/>
</dbReference>
<dbReference type="OrthoDB" id="4062651at2759"/>
<reference evidence="3" key="1">
    <citation type="submission" date="2020-05" db="EMBL/GenBank/DDBJ databases">
        <title>Mycena genomes resolve the evolution of fungal bioluminescence.</title>
        <authorList>
            <person name="Tsai I.J."/>
        </authorList>
    </citation>
    <scope>NUCLEOTIDE SEQUENCE</scope>
    <source>
        <strain evidence="3">160909Yilan</strain>
    </source>
</reference>
<keyword evidence="4" id="KW-1185">Reference proteome</keyword>
<protein>
    <submittedName>
        <fullName evidence="3">Kinase-like protein</fullName>
    </submittedName>
</protein>
<evidence type="ECO:0000259" key="2">
    <source>
        <dbReference type="PROSITE" id="PS50011"/>
    </source>
</evidence>
<dbReference type="GO" id="GO:0005524">
    <property type="term" value="F:ATP binding"/>
    <property type="evidence" value="ECO:0007669"/>
    <property type="project" value="InterPro"/>
</dbReference>
<evidence type="ECO:0000313" key="3">
    <source>
        <dbReference type="EMBL" id="KAF7373382.1"/>
    </source>
</evidence>
<accession>A0A8H6Z9E6</accession>
<comment type="caution">
    <text evidence="3">The sequence shown here is derived from an EMBL/GenBank/DDBJ whole genome shotgun (WGS) entry which is preliminary data.</text>
</comment>
<dbReference type="InterPro" id="IPR000719">
    <property type="entry name" value="Prot_kinase_dom"/>
</dbReference>
<feature type="compositionally biased region" description="Gly residues" evidence="1">
    <location>
        <begin position="660"/>
        <end position="690"/>
    </location>
</feature>
<gene>
    <name evidence="3" type="ORF">MSAN_00547800</name>
</gene>
<dbReference type="Proteomes" id="UP000623467">
    <property type="component" value="Unassembled WGS sequence"/>
</dbReference>
<dbReference type="AlphaFoldDB" id="A0A8H6Z9E6"/>
<keyword evidence="3" id="KW-0418">Kinase</keyword>
<feature type="domain" description="Protein kinase" evidence="2">
    <location>
        <begin position="270"/>
        <end position="536"/>
    </location>
</feature>
<evidence type="ECO:0000256" key="1">
    <source>
        <dbReference type="SAM" id="MobiDB-lite"/>
    </source>
</evidence>
<dbReference type="SUPFAM" id="SSF56112">
    <property type="entry name" value="Protein kinase-like (PK-like)"/>
    <property type="match status" value="2"/>
</dbReference>